<dbReference type="EMBL" id="BAABFO010000016">
    <property type="protein sequence ID" value="GAA4337203.1"/>
    <property type="molecule type" value="Genomic_DNA"/>
</dbReference>
<evidence type="ECO:0000256" key="2">
    <source>
        <dbReference type="ARBA" id="ARBA00023004"/>
    </source>
</evidence>
<keyword evidence="2" id="KW-0408">Iron</keyword>
<keyword evidence="1" id="KW-0479">Metal-binding</keyword>
<proteinExistence type="predicted"/>
<name>A0ABP8HBV6_9BURK</name>
<comment type="caution">
    <text evidence="5">The sequence shown here is derived from an EMBL/GenBank/DDBJ whole genome shotgun (WGS) entry which is preliminary data.</text>
</comment>
<sequence>MAGLHKHTPIPTRIVVHRQSRALEVAFDDGRSFMLPFELLRVYSPSAEVRGHGPGQAVLQTGKKDVDIVGLEPVGNYAVQPVFSDGHATGIYSWDLLYELGRDADALWADYLARLQAAGASREAAAPAGTTEIRRQSGGKGKQ</sequence>
<protein>
    <submittedName>
        <fullName evidence="5">DUF971 domain-containing protein</fullName>
    </submittedName>
</protein>
<reference evidence="6" key="1">
    <citation type="journal article" date="2019" name="Int. J. Syst. Evol. Microbiol.">
        <title>The Global Catalogue of Microorganisms (GCM) 10K type strain sequencing project: providing services to taxonomists for standard genome sequencing and annotation.</title>
        <authorList>
            <consortium name="The Broad Institute Genomics Platform"/>
            <consortium name="The Broad Institute Genome Sequencing Center for Infectious Disease"/>
            <person name="Wu L."/>
            <person name="Ma J."/>
        </authorList>
    </citation>
    <scope>NUCLEOTIDE SEQUENCE [LARGE SCALE GENOMIC DNA]</scope>
    <source>
        <strain evidence="6">JCM 17666</strain>
    </source>
</reference>
<dbReference type="PANTHER" id="PTHR35303:SF5">
    <property type="entry name" value="OS02G0197800 PROTEIN"/>
    <property type="match status" value="1"/>
</dbReference>
<accession>A0ABP8HBV6</accession>
<dbReference type="Proteomes" id="UP001501671">
    <property type="component" value="Unassembled WGS sequence"/>
</dbReference>
<dbReference type="Pfam" id="PF06155">
    <property type="entry name" value="GBBH-like_N"/>
    <property type="match status" value="1"/>
</dbReference>
<organism evidence="5 6">
    <name type="scientific">Pigmentiphaga soli</name>
    <dbReference type="NCBI Taxonomy" id="1007095"/>
    <lineage>
        <taxon>Bacteria</taxon>
        <taxon>Pseudomonadati</taxon>
        <taxon>Pseudomonadota</taxon>
        <taxon>Betaproteobacteria</taxon>
        <taxon>Burkholderiales</taxon>
        <taxon>Alcaligenaceae</taxon>
        <taxon>Pigmentiphaga</taxon>
    </lineage>
</organism>
<feature type="region of interest" description="Disordered" evidence="3">
    <location>
        <begin position="124"/>
        <end position="143"/>
    </location>
</feature>
<evidence type="ECO:0000313" key="5">
    <source>
        <dbReference type="EMBL" id="GAA4337203.1"/>
    </source>
</evidence>
<evidence type="ECO:0000256" key="1">
    <source>
        <dbReference type="ARBA" id="ARBA00022723"/>
    </source>
</evidence>
<evidence type="ECO:0000259" key="4">
    <source>
        <dbReference type="Pfam" id="PF06155"/>
    </source>
</evidence>
<dbReference type="InterPro" id="IPR038492">
    <property type="entry name" value="GBBH-like_N_sf"/>
</dbReference>
<keyword evidence="6" id="KW-1185">Reference proteome</keyword>
<gene>
    <name evidence="5" type="ORF">GCM10023144_32560</name>
</gene>
<dbReference type="Gene3D" id="3.30.2020.30">
    <property type="match status" value="1"/>
</dbReference>
<dbReference type="InterPro" id="IPR010376">
    <property type="entry name" value="GBBH-like_N"/>
</dbReference>
<dbReference type="PANTHER" id="PTHR35303">
    <property type="entry name" value="OS02G0197800 PROTEIN"/>
    <property type="match status" value="1"/>
</dbReference>
<dbReference type="RefSeq" id="WP_345250922.1">
    <property type="nucleotide sequence ID" value="NZ_BAABFO010000016.1"/>
</dbReference>
<feature type="domain" description="Gamma-butyrobetaine hydroxylase-like N-terminal" evidence="4">
    <location>
        <begin position="15"/>
        <end position="98"/>
    </location>
</feature>
<evidence type="ECO:0000313" key="6">
    <source>
        <dbReference type="Proteomes" id="UP001501671"/>
    </source>
</evidence>
<evidence type="ECO:0000256" key="3">
    <source>
        <dbReference type="SAM" id="MobiDB-lite"/>
    </source>
</evidence>